<sequence length="128" mass="14312">MTTKILALTDALGNLVRFVLLPGQRFDTVGVPPLIEGLAFDARIADKAFDSNAIIADLDARGAKVVISQHPRRANPLAIDKEMYEWRHLIENLFCKLKEFKRIAMRADKTDLSFEAMINLTAAVTNSR</sequence>
<dbReference type="GO" id="GO:0004803">
    <property type="term" value="F:transposase activity"/>
    <property type="evidence" value="ECO:0007669"/>
    <property type="project" value="InterPro"/>
</dbReference>
<evidence type="ECO:0000313" key="2">
    <source>
        <dbReference type="EMBL" id="BAR55670.1"/>
    </source>
</evidence>
<organism evidence="2 3">
    <name type="scientific">Bradyrhizobium diazoefficiens</name>
    <dbReference type="NCBI Taxonomy" id="1355477"/>
    <lineage>
        <taxon>Bacteria</taxon>
        <taxon>Pseudomonadati</taxon>
        <taxon>Pseudomonadota</taxon>
        <taxon>Alphaproteobacteria</taxon>
        <taxon>Hyphomicrobiales</taxon>
        <taxon>Nitrobacteraceae</taxon>
        <taxon>Bradyrhizobium</taxon>
    </lineage>
</organism>
<dbReference type="GO" id="GO:0006313">
    <property type="term" value="P:DNA transposition"/>
    <property type="evidence" value="ECO:0007669"/>
    <property type="project" value="InterPro"/>
</dbReference>
<gene>
    <name evidence="2" type="ORF">NK6_2489</name>
</gene>
<proteinExistence type="predicted"/>
<dbReference type="Pfam" id="PF01609">
    <property type="entry name" value="DDE_Tnp_1"/>
    <property type="match status" value="1"/>
</dbReference>
<protein>
    <submittedName>
        <fullName evidence="2">Putative transposase</fullName>
    </submittedName>
</protein>
<dbReference type="Proteomes" id="UP000063308">
    <property type="component" value="Chromosome"/>
</dbReference>
<feature type="domain" description="Transposase IS4-like" evidence="1">
    <location>
        <begin position="2"/>
        <end position="123"/>
    </location>
</feature>
<dbReference type="GO" id="GO:0003677">
    <property type="term" value="F:DNA binding"/>
    <property type="evidence" value="ECO:0007669"/>
    <property type="project" value="InterPro"/>
</dbReference>
<dbReference type="InterPro" id="IPR002559">
    <property type="entry name" value="Transposase_11"/>
</dbReference>
<evidence type="ECO:0000259" key="1">
    <source>
        <dbReference type="Pfam" id="PF01609"/>
    </source>
</evidence>
<evidence type="ECO:0000313" key="3">
    <source>
        <dbReference type="Proteomes" id="UP000063308"/>
    </source>
</evidence>
<accession>A0A0E3VTH5</accession>
<dbReference type="EMBL" id="AP014685">
    <property type="protein sequence ID" value="BAR55670.1"/>
    <property type="molecule type" value="Genomic_DNA"/>
</dbReference>
<reference evidence="2 3" key="1">
    <citation type="submission" date="2014-11" db="EMBL/GenBank/DDBJ databases">
        <title>Symbiosis island explosion on the genome of extra-slow-growing strains of soybean bradyrhizobia with massive insertion sequences.</title>
        <authorList>
            <person name="Iida T."/>
            <person name="Minamisawa K."/>
        </authorList>
    </citation>
    <scope>NUCLEOTIDE SEQUENCE [LARGE SCALE GENOMIC DNA]</scope>
    <source>
        <strain evidence="2 3">NK6</strain>
    </source>
</reference>
<name>A0A0E3VTH5_9BRAD</name>
<dbReference type="AlphaFoldDB" id="A0A0E3VTH5"/>